<evidence type="ECO:0000256" key="6">
    <source>
        <dbReference type="HAMAP-Rule" id="MF_00073"/>
    </source>
</evidence>
<dbReference type="HAMAP" id="MF_00073">
    <property type="entry name" value="NusB"/>
    <property type="match status" value="1"/>
</dbReference>
<evidence type="ECO:0000259" key="7">
    <source>
        <dbReference type="Pfam" id="PF01029"/>
    </source>
</evidence>
<comment type="function">
    <text evidence="6">Involved in transcription antitermination. Required for transcription of ribosomal RNA (rRNA) genes. Binds specifically to the boxA antiterminator sequence of the ribosomal RNA (rrn) operons.</text>
</comment>
<dbReference type="InterPro" id="IPR035926">
    <property type="entry name" value="NusB-like_sf"/>
</dbReference>
<dbReference type="GO" id="GO:0006353">
    <property type="term" value="P:DNA-templated transcription termination"/>
    <property type="evidence" value="ECO:0007669"/>
    <property type="project" value="UniProtKB-UniRule"/>
</dbReference>
<dbReference type="InterPro" id="IPR011605">
    <property type="entry name" value="NusB_fam"/>
</dbReference>
<dbReference type="PANTHER" id="PTHR11078">
    <property type="entry name" value="N UTILIZATION SUBSTANCE PROTEIN B-RELATED"/>
    <property type="match status" value="1"/>
</dbReference>
<dbReference type="Proteomes" id="UP000192468">
    <property type="component" value="Unassembled WGS sequence"/>
</dbReference>
<keyword evidence="2 6" id="KW-0889">Transcription antitermination</keyword>
<evidence type="ECO:0000313" key="9">
    <source>
        <dbReference type="Proteomes" id="UP000192468"/>
    </source>
</evidence>
<reference evidence="8 9" key="1">
    <citation type="submission" date="2017-04" db="EMBL/GenBank/DDBJ databases">
        <authorList>
            <person name="Afonso C.L."/>
            <person name="Miller P.J."/>
            <person name="Scott M.A."/>
            <person name="Spackman E."/>
            <person name="Goraichik I."/>
            <person name="Dimitrov K.M."/>
            <person name="Suarez D.L."/>
            <person name="Swayne D.E."/>
        </authorList>
    </citation>
    <scope>NUCLEOTIDE SEQUENCE [LARGE SCALE GENOMIC DNA]</scope>
    <source>
        <strain evidence="8 9">DSM 12555</strain>
    </source>
</reference>
<dbReference type="InterPro" id="IPR006027">
    <property type="entry name" value="NusB_RsmB_TIM44"/>
</dbReference>
<keyword evidence="4 6" id="KW-0805">Transcription regulation</keyword>
<dbReference type="PANTHER" id="PTHR11078:SF3">
    <property type="entry name" value="ANTITERMINATION NUSB DOMAIN-CONTAINING PROTEIN"/>
    <property type="match status" value="1"/>
</dbReference>
<dbReference type="Pfam" id="PF01029">
    <property type="entry name" value="NusB"/>
    <property type="match status" value="1"/>
</dbReference>
<evidence type="ECO:0000313" key="8">
    <source>
        <dbReference type="EMBL" id="SMC17551.1"/>
    </source>
</evidence>
<evidence type="ECO:0000256" key="3">
    <source>
        <dbReference type="ARBA" id="ARBA00022884"/>
    </source>
</evidence>
<protein>
    <recommendedName>
        <fullName evidence="6">Transcription antitermination protein NusB</fullName>
    </recommendedName>
    <alternativeName>
        <fullName evidence="6">Antitermination factor NusB</fullName>
    </alternativeName>
</protein>
<evidence type="ECO:0000256" key="2">
    <source>
        <dbReference type="ARBA" id="ARBA00022814"/>
    </source>
</evidence>
<dbReference type="SUPFAM" id="SSF48013">
    <property type="entry name" value="NusB-like"/>
    <property type="match status" value="1"/>
</dbReference>
<dbReference type="EMBL" id="FWXH01000002">
    <property type="protein sequence ID" value="SMC17551.1"/>
    <property type="molecule type" value="Genomic_DNA"/>
</dbReference>
<dbReference type="STRING" id="1121291.SAMN02745134_00371"/>
<dbReference type="RefSeq" id="WP_084113560.1">
    <property type="nucleotide sequence ID" value="NZ_FWXH01000002.1"/>
</dbReference>
<comment type="similarity">
    <text evidence="1 6">Belongs to the NusB family.</text>
</comment>
<evidence type="ECO:0000256" key="4">
    <source>
        <dbReference type="ARBA" id="ARBA00023015"/>
    </source>
</evidence>
<sequence>MNRRKSRELAMKLLFETSINKKGTEEIIDDYKEENENLDLKNIDFEYIKTLLDGICEKETLLTEKIEESLTNWKLNRISKINMAILKIAVYEIYFIEDIPEKVSVNEAIELAKTYSDEKSPSFINGAIGNIINKKNA</sequence>
<evidence type="ECO:0000256" key="1">
    <source>
        <dbReference type="ARBA" id="ARBA00005952"/>
    </source>
</evidence>
<feature type="domain" description="NusB/RsmB/TIM44" evidence="7">
    <location>
        <begin position="4"/>
        <end position="131"/>
    </location>
</feature>
<dbReference type="Gene3D" id="1.10.940.10">
    <property type="entry name" value="NusB-like"/>
    <property type="match status" value="1"/>
</dbReference>
<keyword evidence="5 6" id="KW-0804">Transcription</keyword>
<keyword evidence="9" id="KW-1185">Reference proteome</keyword>
<organism evidence="8 9">
    <name type="scientific">Clostridium acidisoli DSM 12555</name>
    <dbReference type="NCBI Taxonomy" id="1121291"/>
    <lineage>
        <taxon>Bacteria</taxon>
        <taxon>Bacillati</taxon>
        <taxon>Bacillota</taxon>
        <taxon>Clostridia</taxon>
        <taxon>Eubacteriales</taxon>
        <taxon>Clostridiaceae</taxon>
        <taxon>Clostridium</taxon>
    </lineage>
</organism>
<dbReference type="GO" id="GO:0005829">
    <property type="term" value="C:cytosol"/>
    <property type="evidence" value="ECO:0007669"/>
    <property type="project" value="TreeGrafter"/>
</dbReference>
<evidence type="ECO:0000256" key="5">
    <source>
        <dbReference type="ARBA" id="ARBA00023163"/>
    </source>
</evidence>
<dbReference type="GO" id="GO:0003723">
    <property type="term" value="F:RNA binding"/>
    <property type="evidence" value="ECO:0007669"/>
    <property type="project" value="UniProtKB-UniRule"/>
</dbReference>
<name>A0A1W1X2B3_9CLOT</name>
<dbReference type="GO" id="GO:0031564">
    <property type="term" value="P:transcription antitermination"/>
    <property type="evidence" value="ECO:0007669"/>
    <property type="project" value="UniProtKB-KW"/>
</dbReference>
<keyword evidence="3 6" id="KW-0694">RNA-binding</keyword>
<accession>A0A1W1X2B3</accession>
<dbReference type="OrthoDB" id="9811381at2"/>
<gene>
    <name evidence="6" type="primary">nusB</name>
    <name evidence="8" type="ORF">SAMN02745134_00371</name>
</gene>
<dbReference type="NCBIfam" id="TIGR01951">
    <property type="entry name" value="nusB"/>
    <property type="match status" value="1"/>
</dbReference>
<dbReference type="AlphaFoldDB" id="A0A1W1X2B3"/>
<proteinExistence type="inferred from homology"/>